<evidence type="ECO:0000313" key="1">
    <source>
        <dbReference type="EMBL" id="JAH08311.1"/>
    </source>
</evidence>
<organism evidence="1">
    <name type="scientific">Anguilla anguilla</name>
    <name type="common">European freshwater eel</name>
    <name type="synonym">Muraena anguilla</name>
    <dbReference type="NCBI Taxonomy" id="7936"/>
    <lineage>
        <taxon>Eukaryota</taxon>
        <taxon>Metazoa</taxon>
        <taxon>Chordata</taxon>
        <taxon>Craniata</taxon>
        <taxon>Vertebrata</taxon>
        <taxon>Euteleostomi</taxon>
        <taxon>Actinopterygii</taxon>
        <taxon>Neopterygii</taxon>
        <taxon>Teleostei</taxon>
        <taxon>Anguilliformes</taxon>
        <taxon>Anguillidae</taxon>
        <taxon>Anguilla</taxon>
    </lineage>
</organism>
<sequence length="45" mass="5363">MTLLAEDVSDLWLELVFILVPCWCSLRKQDHQCTDRRTWALALWS</sequence>
<accession>A0A0E9PUM6</accession>
<dbReference type="AlphaFoldDB" id="A0A0E9PUM6"/>
<reference evidence="1" key="1">
    <citation type="submission" date="2014-11" db="EMBL/GenBank/DDBJ databases">
        <authorList>
            <person name="Amaro Gonzalez C."/>
        </authorList>
    </citation>
    <scope>NUCLEOTIDE SEQUENCE</scope>
</reference>
<reference evidence="1" key="2">
    <citation type="journal article" date="2015" name="Fish Shellfish Immunol.">
        <title>Early steps in the European eel (Anguilla anguilla)-Vibrio vulnificus interaction in the gills: Role of the RtxA13 toxin.</title>
        <authorList>
            <person name="Callol A."/>
            <person name="Pajuelo D."/>
            <person name="Ebbesson L."/>
            <person name="Teles M."/>
            <person name="MacKenzie S."/>
            <person name="Amaro C."/>
        </authorList>
    </citation>
    <scope>NUCLEOTIDE SEQUENCE</scope>
</reference>
<proteinExistence type="predicted"/>
<name>A0A0E9PUM6_ANGAN</name>
<dbReference type="EMBL" id="GBXM01100266">
    <property type="protein sequence ID" value="JAH08311.1"/>
    <property type="molecule type" value="Transcribed_RNA"/>
</dbReference>
<protein>
    <submittedName>
        <fullName evidence="1">Uncharacterized protein</fullName>
    </submittedName>
</protein>